<evidence type="ECO:0000256" key="4">
    <source>
        <dbReference type="ARBA" id="ARBA00007812"/>
    </source>
</evidence>
<comment type="subunit">
    <text evidence="5">Homotetramer.</text>
</comment>
<protein>
    <recommendedName>
        <fullName evidence="6">pyruvate decarboxylase</fullName>
        <ecNumber evidence="6">4.1.1.1</ecNumber>
    </recommendedName>
</protein>
<comment type="caution">
    <text evidence="13">The sequence shown here is derived from an EMBL/GenBank/DDBJ whole genome shotgun (WGS) entry which is preliminary data.</text>
</comment>
<evidence type="ECO:0000256" key="8">
    <source>
        <dbReference type="ARBA" id="ARBA00022793"/>
    </source>
</evidence>
<evidence type="ECO:0000259" key="12">
    <source>
        <dbReference type="Pfam" id="PF02775"/>
    </source>
</evidence>
<proteinExistence type="inferred from homology"/>
<comment type="cofactor">
    <cofactor evidence="3">
        <name>thiamine diphosphate</name>
        <dbReference type="ChEBI" id="CHEBI:58937"/>
    </cofactor>
</comment>
<keyword evidence="7" id="KW-0479">Metal-binding</keyword>
<evidence type="ECO:0000256" key="1">
    <source>
        <dbReference type="ARBA" id="ARBA00001041"/>
    </source>
</evidence>
<comment type="catalytic activity">
    <reaction evidence="1">
        <text>a 2-oxocarboxylate + H(+) = an aldehyde + CO2</text>
        <dbReference type="Rhea" id="RHEA:11628"/>
        <dbReference type="ChEBI" id="CHEBI:15378"/>
        <dbReference type="ChEBI" id="CHEBI:16526"/>
        <dbReference type="ChEBI" id="CHEBI:17478"/>
        <dbReference type="ChEBI" id="CHEBI:35179"/>
        <dbReference type="EC" id="4.1.1.1"/>
    </reaction>
</comment>
<gene>
    <name evidence="13" type="ORF">DUNSADRAFT_10734</name>
</gene>
<feature type="domain" description="Thiamine pyrophosphate enzyme TPP-binding" evidence="12">
    <location>
        <begin position="27"/>
        <end position="146"/>
    </location>
</feature>
<keyword evidence="14" id="KW-1185">Reference proteome</keyword>
<evidence type="ECO:0000256" key="9">
    <source>
        <dbReference type="ARBA" id="ARBA00022842"/>
    </source>
</evidence>
<evidence type="ECO:0000256" key="5">
    <source>
        <dbReference type="ARBA" id="ARBA00011881"/>
    </source>
</evidence>
<dbReference type="Proteomes" id="UP000815325">
    <property type="component" value="Unassembled WGS sequence"/>
</dbReference>
<reference evidence="13" key="1">
    <citation type="submission" date="2017-08" db="EMBL/GenBank/DDBJ databases">
        <authorList>
            <person name="Polle J.E."/>
            <person name="Barry K."/>
            <person name="Cushman J."/>
            <person name="Schmutz J."/>
            <person name="Tran D."/>
            <person name="Hathwaick L.T."/>
            <person name="Yim W.C."/>
            <person name="Jenkins J."/>
            <person name="Mckie-Krisberg Z.M."/>
            <person name="Prochnik S."/>
            <person name="Lindquist E."/>
            <person name="Dockter R.B."/>
            <person name="Adam C."/>
            <person name="Molina H."/>
            <person name="Bunkerborg J."/>
            <person name="Jin E."/>
            <person name="Buchheim M."/>
            <person name="Magnuson J."/>
        </authorList>
    </citation>
    <scope>NUCLEOTIDE SEQUENCE</scope>
    <source>
        <strain evidence="13">CCAP 19/18</strain>
    </source>
</reference>
<dbReference type="InterPro" id="IPR012110">
    <property type="entry name" value="PDC/IPDC-like"/>
</dbReference>
<dbReference type="PANTHER" id="PTHR43452:SF1">
    <property type="entry name" value="PYRUVATE DECARBOXYLASE C186.09-RELATED"/>
    <property type="match status" value="1"/>
</dbReference>
<keyword evidence="9" id="KW-0460">Magnesium</keyword>
<dbReference type="EC" id="4.1.1.1" evidence="6"/>
<accession>A0ABQ7GEN6</accession>
<evidence type="ECO:0000313" key="13">
    <source>
        <dbReference type="EMBL" id="KAF5833070.1"/>
    </source>
</evidence>
<evidence type="ECO:0000256" key="11">
    <source>
        <dbReference type="ARBA" id="ARBA00023239"/>
    </source>
</evidence>
<dbReference type="Gene3D" id="3.40.50.970">
    <property type="match status" value="1"/>
</dbReference>
<keyword evidence="13" id="KW-0670">Pyruvate</keyword>
<evidence type="ECO:0000256" key="2">
    <source>
        <dbReference type="ARBA" id="ARBA00001920"/>
    </source>
</evidence>
<comment type="similarity">
    <text evidence="4">Belongs to the TPP enzyme family.</text>
</comment>
<name>A0ABQ7GEN6_DUNSA</name>
<evidence type="ECO:0000313" key="14">
    <source>
        <dbReference type="Proteomes" id="UP000815325"/>
    </source>
</evidence>
<dbReference type="InterPro" id="IPR011766">
    <property type="entry name" value="TPP_enzyme_TPP-bd"/>
</dbReference>
<keyword evidence="11" id="KW-0456">Lyase</keyword>
<keyword evidence="10" id="KW-0786">Thiamine pyrophosphate</keyword>
<organism evidence="13 14">
    <name type="scientific">Dunaliella salina</name>
    <name type="common">Green alga</name>
    <name type="synonym">Protococcus salinus</name>
    <dbReference type="NCBI Taxonomy" id="3046"/>
    <lineage>
        <taxon>Eukaryota</taxon>
        <taxon>Viridiplantae</taxon>
        <taxon>Chlorophyta</taxon>
        <taxon>core chlorophytes</taxon>
        <taxon>Chlorophyceae</taxon>
        <taxon>CS clade</taxon>
        <taxon>Chlamydomonadales</taxon>
        <taxon>Dunaliellaceae</taxon>
        <taxon>Dunaliella</taxon>
    </lineage>
</organism>
<evidence type="ECO:0000256" key="7">
    <source>
        <dbReference type="ARBA" id="ARBA00022723"/>
    </source>
</evidence>
<keyword evidence="8" id="KW-0210">Decarboxylase</keyword>
<dbReference type="InterPro" id="IPR029061">
    <property type="entry name" value="THDP-binding"/>
</dbReference>
<comment type="cofactor">
    <cofactor evidence="2">
        <name>a metal cation</name>
        <dbReference type="ChEBI" id="CHEBI:25213"/>
    </cofactor>
</comment>
<evidence type="ECO:0000256" key="3">
    <source>
        <dbReference type="ARBA" id="ARBA00001964"/>
    </source>
</evidence>
<dbReference type="SUPFAM" id="SSF52518">
    <property type="entry name" value="Thiamin diphosphate-binding fold (THDP-binding)"/>
    <property type="match status" value="1"/>
</dbReference>
<sequence length="175" mass="19634">MFTPFHNMNSFWNIGAPTGTPPLSHPLGVEQPNLQAATTEPQQTRVISLIGDGSFQMTCQDVSTMLRYGLNPIIFLINNFSYTIEVQIHDGPYNALMNWDYEGMVKCLNNGQGRLWTAKVKTEEQLEDAIAKATNEHKNDLCFIEVIVDRDDCSKELLEWGTRVGAANGRPHSPH</sequence>
<evidence type="ECO:0000256" key="6">
    <source>
        <dbReference type="ARBA" id="ARBA00013202"/>
    </source>
</evidence>
<dbReference type="PANTHER" id="PTHR43452">
    <property type="entry name" value="PYRUVATE DECARBOXYLASE"/>
    <property type="match status" value="1"/>
</dbReference>
<dbReference type="EMBL" id="MU069832">
    <property type="protein sequence ID" value="KAF5833070.1"/>
    <property type="molecule type" value="Genomic_DNA"/>
</dbReference>
<dbReference type="Pfam" id="PF02775">
    <property type="entry name" value="TPP_enzyme_C"/>
    <property type="match status" value="1"/>
</dbReference>
<evidence type="ECO:0000256" key="10">
    <source>
        <dbReference type="ARBA" id="ARBA00023052"/>
    </source>
</evidence>